<feature type="compositionally biased region" description="Acidic residues" evidence="1">
    <location>
        <begin position="351"/>
        <end position="373"/>
    </location>
</feature>
<organism evidence="2 3">
    <name type="scientific">Chironomus riparius</name>
    <dbReference type="NCBI Taxonomy" id="315576"/>
    <lineage>
        <taxon>Eukaryota</taxon>
        <taxon>Metazoa</taxon>
        <taxon>Ecdysozoa</taxon>
        <taxon>Arthropoda</taxon>
        <taxon>Hexapoda</taxon>
        <taxon>Insecta</taxon>
        <taxon>Pterygota</taxon>
        <taxon>Neoptera</taxon>
        <taxon>Endopterygota</taxon>
        <taxon>Diptera</taxon>
        <taxon>Nematocera</taxon>
        <taxon>Chironomoidea</taxon>
        <taxon>Chironomidae</taxon>
        <taxon>Chironominae</taxon>
        <taxon>Chironomus</taxon>
    </lineage>
</organism>
<gene>
    <name evidence="2" type="ORF">CHIRRI_LOCUS15157</name>
</gene>
<dbReference type="Pfam" id="PF13384">
    <property type="entry name" value="HTH_23"/>
    <property type="match status" value="1"/>
</dbReference>
<accession>A0A9N9S7G6</accession>
<keyword evidence="3" id="KW-1185">Reference proteome</keyword>
<evidence type="ECO:0000256" key="1">
    <source>
        <dbReference type="SAM" id="MobiDB-lite"/>
    </source>
</evidence>
<protein>
    <submittedName>
        <fullName evidence="2">Uncharacterized protein</fullName>
    </submittedName>
</protein>
<name>A0A9N9S7G6_9DIPT</name>
<dbReference type="OrthoDB" id="10482823at2759"/>
<feature type="region of interest" description="Disordered" evidence="1">
    <location>
        <begin position="344"/>
        <end position="399"/>
    </location>
</feature>
<dbReference type="Gene3D" id="1.10.10.60">
    <property type="entry name" value="Homeodomain-like"/>
    <property type="match status" value="1"/>
</dbReference>
<dbReference type="EMBL" id="OU895880">
    <property type="protein sequence ID" value="CAG9812352.1"/>
    <property type="molecule type" value="Genomic_DNA"/>
</dbReference>
<proteinExistence type="predicted"/>
<dbReference type="AlphaFoldDB" id="A0A9N9S7G6"/>
<feature type="region of interest" description="Disordered" evidence="1">
    <location>
        <begin position="444"/>
        <end position="469"/>
    </location>
</feature>
<reference evidence="2" key="1">
    <citation type="submission" date="2022-01" db="EMBL/GenBank/DDBJ databases">
        <authorList>
            <person name="King R."/>
        </authorList>
    </citation>
    <scope>NUCLEOTIDE SEQUENCE</scope>
</reference>
<feature type="compositionally biased region" description="Acidic residues" evidence="1">
    <location>
        <begin position="386"/>
        <end position="395"/>
    </location>
</feature>
<reference evidence="2" key="2">
    <citation type="submission" date="2022-10" db="EMBL/GenBank/DDBJ databases">
        <authorList>
            <consortium name="ENA_rothamsted_submissions"/>
            <consortium name="culmorum"/>
            <person name="King R."/>
        </authorList>
    </citation>
    <scope>NUCLEOTIDE SEQUENCE</scope>
</reference>
<dbReference type="Proteomes" id="UP001153620">
    <property type="component" value="Chromosome 4"/>
</dbReference>
<sequence length="630" mass="73293">MMNNSMMMEPMDIKPSLDIKPFHRAPEPIHKVNQATQKTVVVVGKEHFLMCKQLMQDNATDDEFALLLNIPPDKVRYFKHKMQIFEDKIRARRRAARLNKRRNRRNRKKPEGSINRYIRKKEMSAEERFKYARQLILENFSTREISKALRVSERSVTRFRRRLNEQKRKLQEEGKLEVDPEEETEEYKFKFLSAEVKAEKIAELSDKGMGATEIAKALHISDKTVRRWRIRLDEMKANPDKYNKKYMRKEPCERPRYEPKKQYIKSLDKEVIEKAKRLFEKGETNKDMCVILGLSMNTVKKLIKMITSGTIDTLVDDTLDLLTSKGRGKLAKVSDYTRKKVKKEKEVKSEWDEEDNKIDDDDDWGNDGFDDDPWGGNDDNKWGDDSSSDDEDDDVPLARLKKDDSFGSIKVKDEGRDEFDEATFADADPLDPLSCVIIEENPGSPAAAAITPEKPKKSTPPEPKKPKSYLGEREVIIAKILRERGIRTMDIAMLMNISERSASRLLQKAKDLSVEKYEKEIIDHVNELIENKEKIIDHKKATAPLFPEAKGYDDTKRRTGMRMLSMNVKPKDIAMILNVSEKTIKRWKERLDLEQAEAARTGTTSGHEIFNDLFPLKQEPVFHDIEDEEY</sequence>
<evidence type="ECO:0000313" key="3">
    <source>
        <dbReference type="Proteomes" id="UP001153620"/>
    </source>
</evidence>
<evidence type="ECO:0000313" key="2">
    <source>
        <dbReference type="EMBL" id="CAG9812352.1"/>
    </source>
</evidence>